<evidence type="ECO:0000259" key="1">
    <source>
        <dbReference type="Pfam" id="PF24320"/>
    </source>
</evidence>
<sequence length="246" mass="27652">MIGPPGYIRGAVSRGEPSFSDFQMQHLLPPNDRPGPPQILASDLMCKSTQSSQNYSQNFPRLEAHPGDHVALQYQENGHVTLLPNTPQKKTSGMIYIYGTERPRHDEKFLDVHKTWNGGSEGLNNRGKLLKTWSFDDGQCYQVNQGKVSLLRQERHPKAFVEPQGSDLWCQIDVRIPLTSRGTLTIYWVWDFSTPPSPDIPNGKAEFYTSCLDIKLAGEPRNYNVSFVKGQDINFAGIETQLVGGF</sequence>
<comment type="caution">
    <text evidence="2">The sequence shown here is derived from an EMBL/GenBank/DDBJ whole genome shotgun (WGS) entry which is preliminary data.</text>
</comment>
<protein>
    <recommendedName>
        <fullName evidence="1">DUF7492 domain-containing protein</fullName>
    </recommendedName>
</protein>
<dbReference type="AlphaFoldDB" id="A0A8H4K9X1"/>
<keyword evidence="3" id="KW-1185">Reference proteome</keyword>
<dbReference type="Proteomes" id="UP000554235">
    <property type="component" value="Unassembled WGS sequence"/>
</dbReference>
<reference evidence="2 3" key="1">
    <citation type="submission" date="2020-01" db="EMBL/GenBank/DDBJ databases">
        <title>Identification and distribution of gene clusters putatively required for synthesis of sphingolipid metabolism inhibitors in phylogenetically diverse species of the filamentous fungus Fusarium.</title>
        <authorList>
            <person name="Kim H.-S."/>
            <person name="Busman M."/>
            <person name="Brown D.W."/>
            <person name="Divon H."/>
            <person name="Uhlig S."/>
            <person name="Proctor R.H."/>
        </authorList>
    </citation>
    <scope>NUCLEOTIDE SEQUENCE [LARGE SCALE GENOMIC DNA]</scope>
    <source>
        <strain evidence="2 3">NRRL 20459</strain>
    </source>
</reference>
<dbReference type="Pfam" id="PF24320">
    <property type="entry name" value="DUF7492"/>
    <property type="match status" value="1"/>
</dbReference>
<organism evidence="2 3">
    <name type="scientific">Fusarium albosuccineum</name>
    <dbReference type="NCBI Taxonomy" id="1237068"/>
    <lineage>
        <taxon>Eukaryota</taxon>
        <taxon>Fungi</taxon>
        <taxon>Dikarya</taxon>
        <taxon>Ascomycota</taxon>
        <taxon>Pezizomycotina</taxon>
        <taxon>Sordariomycetes</taxon>
        <taxon>Hypocreomycetidae</taxon>
        <taxon>Hypocreales</taxon>
        <taxon>Nectriaceae</taxon>
        <taxon>Fusarium</taxon>
        <taxon>Fusarium decemcellulare species complex</taxon>
    </lineage>
</organism>
<proteinExistence type="predicted"/>
<evidence type="ECO:0000313" key="2">
    <source>
        <dbReference type="EMBL" id="KAF4446076.1"/>
    </source>
</evidence>
<feature type="domain" description="DUF7492" evidence="1">
    <location>
        <begin position="1"/>
        <end position="236"/>
    </location>
</feature>
<dbReference type="EMBL" id="JAADYS010003569">
    <property type="protein sequence ID" value="KAF4446076.1"/>
    <property type="molecule type" value="Genomic_DNA"/>
</dbReference>
<evidence type="ECO:0000313" key="3">
    <source>
        <dbReference type="Proteomes" id="UP000554235"/>
    </source>
</evidence>
<accession>A0A8H4K9X1</accession>
<name>A0A8H4K9X1_9HYPO</name>
<gene>
    <name evidence="2" type="ORF">FALBO_17111</name>
</gene>
<dbReference type="InterPro" id="IPR055915">
    <property type="entry name" value="DUF7492"/>
</dbReference>
<dbReference type="OrthoDB" id="64281at2759"/>